<dbReference type="InterPro" id="IPR035903">
    <property type="entry name" value="HesB-like_dom_sf"/>
</dbReference>
<gene>
    <name evidence="1" type="ORF">MPEBLZ_00497</name>
</gene>
<sequence length="89" mass="9944">MIELLIDDTALELIRKELIKENAFAMRIFIGGGGCCKHFEIIPVKKALSGDITFMQGGIRILVEKEIAQNSSGIRIKYDKHKGLLIDLT</sequence>
<evidence type="ECO:0000313" key="1">
    <source>
        <dbReference type="EMBL" id="KPQ44914.1"/>
    </source>
</evidence>
<dbReference type="EMBL" id="LKCM01000042">
    <property type="protein sequence ID" value="KPQ44914.1"/>
    <property type="molecule type" value="Genomic_DNA"/>
</dbReference>
<protein>
    <submittedName>
        <fullName evidence="1">Uncharacterized protein</fullName>
    </submittedName>
</protein>
<dbReference type="SUPFAM" id="SSF89360">
    <property type="entry name" value="HesB-like domain"/>
    <property type="match status" value="1"/>
</dbReference>
<dbReference type="Proteomes" id="UP000050360">
    <property type="component" value="Unassembled WGS sequence"/>
</dbReference>
<reference evidence="1 2" key="1">
    <citation type="submission" date="2015-09" db="EMBL/GenBank/DDBJ databases">
        <title>A metagenomics-based metabolic model of nitrate-dependent anaerobic oxidation of methane by Methanoperedens-like archaea.</title>
        <authorList>
            <person name="Arshad A."/>
            <person name="Speth D.R."/>
            <person name="De Graaf R.M."/>
            <person name="Op Den Camp H.J."/>
            <person name="Jetten M.S."/>
            <person name="Welte C.U."/>
        </authorList>
    </citation>
    <scope>NUCLEOTIDE SEQUENCE [LARGE SCALE GENOMIC DNA]</scope>
</reference>
<proteinExistence type="predicted"/>
<comment type="caution">
    <text evidence="1">The sequence shown here is derived from an EMBL/GenBank/DDBJ whole genome shotgun (WGS) entry which is preliminary data.</text>
</comment>
<name>A0A0N8KRH0_9EURY</name>
<evidence type="ECO:0000313" key="2">
    <source>
        <dbReference type="Proteomes" id="UP000050360"/>
    </source>
</evidence>
<organism evidence="1 2">
    <name type="scientific">Candidatus Methanoperedens nitratireducens</name>
    <dbReference type="NCBI Taxonomy" id="1392998"/>
    <lineage>
        <taxon>Archaea</taxon>
        <taxon>Methanobacteriati</taxon>
        <taxon>Methanobacteriota</taxon>
        <taxon>Stenosarchaea group</taxon>
        <taxon>Methanomicrobia</taxon>
        <taxon>Methanosarcinales</taxon>
        <taxon>ANME-2 cluster</taxon>
        <taxon>Candidatus Methanoperedentaceae</taxon>
        <taxon>Candidatus Methanoperedens</taxon>
    </lineage>
</organism>
<dbReference type="AlphaFoldDB" id="A0A0N8KRH0"/>
<accession>A0A0N8KRH0</accession>